<comment type="caution">
    <text evidence="2">The sequence shown here is derived from an EMBL/GenBank/DDBJ whole genome shotgun (WGS) entry which is preliminary data.</text>
</comment>
<keyword evidence="1" id="KW-0472">Membrane</keyword>
<keyword evidence="1" id="KW-0812">Transmembrane</keyword>
<protein>
    <submittedName>
        <fullName evidence="2">Uncharacterized protein</fullName>
    </submittedName>
</protein>
<gene>
    <name evidence="2" type="ORF">J3R30DRAFT_3438701</name>
</gene>
<dbReference type="EMBL" id="JAOTPV010000003">
    <property type="protein sequence ID" value="KAJ4485305.1"/>
    <property type="molecule type" value="Genomic_DNA"/>
</dbReference>
<evidence type="ECO:0000313" key="2">
    <source>
        <dbReference type="EMBL" id="KAJ4485305.1"/>
    </source>
</evidence>
<accession>A0A9W9APK7</accession>
<dbReference type="Proteomes" id="UP001150266">
    <property type="component" value="Unassembled WGS sequence"/>
</dbReference>
<evidence type="ECO:0000256" key="1">
    <source>
        <dbReference type="SAM" id="Phobius"/>
    </source>
</evidence>
<evidence type="ECO:0000313" key="3">
    <source>
        <dbReference type="Proteomes" id="UP001150266"/>
    </source>
</evidence>
<feature type="non-terminal residue" evidence="2">
    <location>
        <position position="188"/>
    </location>
</feature>
<keyword evidence="1" id="KW-1133">Transmembrane helix</keyword>
<keyword evidence="3" id="KW-1185">Reference proteome</keyword>
<reference evidence="2" key="1">
    <citation type="submission" date="2022-08" db="EMBL/GenBank/DDBJ databases">
        <title>A Global Phylogenomic Analysis of the Shiitake Genus Lentinula.</title>
        <authorList>
            <consortium name="DOE Joint Genome Institute"/>
            <person name="Sierra-Patev S."/>
            <person name="Min B."/>
            <person name="Naranjo-Ortiz M."/>
            <person name="Looney B."/>
            <person name="Konkel Z."/>
            <person name="Slot J.C."/>
            <person name="Sakamoto Y."/>
            <person name="Steenwyk J.L."/>
            <person name="Rokas A."/>
            <person name="Carro J."/>
            <person name="Camarero S."/>
            <person name="Ferreira P."/>
            <person name="Molpeceres G."/>
            <person name="Ruiz-Duenas F.J."/>
            <person name="Serrano A."/>
            <person name="Henrissat B."/>
            <person name="Drula E."/>
            <person name="Hughes K.W."/>
            <person name="Mata J.L."/>
            <person name="Ishikawa N.K."/>
            <person name="Vargas-Isla R."/>
            <person name="Ushijima S."/>
            <person name="Smith C.A."/>
            <person name="Ahrendt S."/>
            <person name="Andreopoulos W."/>
            <person name="He G."/>
            <person name="Labutti K."/>
            <person name="Lipzen A."/>
            <person name="Ng V."/>
            <person name="Riley R."/>
            <person name="Sandor L."/>
            <person name="Barry K."/>
            <person name="Martinez A.T."/>
            <person name="Xiao Y."/>
            <person name="Gibbons J.G."/>
            <person name="Terashima K."/>
            <person name="Grigoriev I.V."/>
            <person name="Hibbett D.S."/>
        </authorList>
    </citation>
    <scope>NUCLEOTIDE SEQUENCE</scope>
    <source>
        <strain evidence="2">JLM2183</strain>
    </source>
</reference>
<sequence length="188" mass="19486">HGQASDKHLCWFSGDALCPGTMLGRMGVLAALLTDPIGAIIVLLSHSASSGSLNRWLVGSLLCWALSSTICLWRFLIVSSVCRCPVFSSSAAHLLCSLCLPSSSSSSLLPSLPPASLPLAIPGSLTGGSDLTVNSVSLCYLSASAPPPSSPLCDSVLNLVPVPVPSAQSWSMNPRFEKLGIVFPVIIN</sequence>
<feature type="transmembrane region" description="Helical" evidence="1">
    <location>
        <begin position="22"/>
        <end position="44"/>
    </location>
</feature>
<name>A0A9W9APK7_9AGAR</name>
<feature type="transmembrane region" description="Helical" evidence="1">
    <location>
        <begin position="56"/>
        <end position="76"/>
    </location>
</feature>
<dbReference type="AlphaFoldDB" id="A0A9W9APK7"/>
<organism evidence="2 3">
    <name type="scientific">Lentinula aciculospora</name>
    <dbReference type="NCBI Taxonomy" id="153920"/>
    <lineage>
        <taxon>Eukaryota</taxon>
        <taxon>Fungi</taxon>
        <taxon>Dikarya</taxon>
        <taxon>Basidiomycota</taxon>
        <taxon>Agaricomycotina</taxon>
        <taxon>Agaricomycetes</taxon>
        <taxon>Agaricomycetidae</taxon>
        <taxon>Agaricales</taxon>
        <taxon>Marasmiineae</taxon>
        <taxon>Omphalotaceae</taxon>
        <taxon>Lentinula</taxon>
    </lineage>
</organism>
<proteinExistence type="predicted"/>